<sequence length="167" mass="19229">MARRFRGESVHKVDSKGRVSIPAPFRRVLEEGDPDWKPGENANLVIVYGRRGRNCLEGYSMNSMSEVDDMVSDLPRYSREREILERMLNTQSVYAQVDENGRIVLPAKLRERIGVSKEATFAGMGDKFQIWEPEAYAEDMNRIDDWLSDQGEEDDPFALLDRRRAEG</sequence>
<keyword evidence="6 7" id="KW-0804">Transcription</keyword>
<dbReference type="Proteomes" id="UP000436016">
    <property type="component" value="Unassembled WGS sequence"/>
</dbReference>
<keyword evidence="2 7" id="KW-0963">Cytoplasm</keyword>
<dbReference type="InterPro" id="IPR035642">
    <property type="entry name" value="MraZ_N"/>
</dbReference>
<dbReference type="InterPro" id="IPR035644">
    <property type="entry name" value="MraZ_C"/>
</dbReference>
<dbReference type="CDD" id="cd16321">
    <property type="entry name" value="MraZ_C"/>
    <property type="match status" value="1"/>
</dbReference>
<dbReference type="CDD" id="cd16320">
    <property type="entry name" value="MraZ_N"/>
    <property type="match status" value="1"/>
</dbReference>
<protein>
    <recommendedName>
        <fullName evidence="1 7">Transcriptional regulator MraZ</fullName>
    </recommendedName>
</protein>
<organism evidence="10 11">
    <name type="scientific">Oceanomicrobium pacificus</name>
    <dbReference type="NCBI Taxonomy" id="2692916"/>
    <lineage>
        <taxon>Bacteria</taxon>
        <taxon>Pseudomonadati</taxon>
        <taxon>Pseudomonadota</taxon>
        <taxon>Alphaproteobacteria</taxon>
        <taxon>Rhodobacterales</taxon>
        <taxon>Paracoccaceae</taxon>
        <taxon>Oceanomicrobium</taxon>
    </lineage>
</organism>
<dbReference type="RefSeq" id="WP_160853876.1">
    <property type="nucleotide sequence ID" value="NZ_WUWG01000003.1"/>
</dbReference>
<dbReference type="Gene3D" id="3.40.1550.20">
    <property type="entry name" value="Transcriptional regulator MraZ domain"/>
    <property type="match status" value="1"/>
</dbReference>
<keyword evidence="11" id="KW-1185">Reference proteome</keyword>
<evidence type="ECO:0000256" key="7">
    <source>
        <dbReference type="HAMAP-Rule" id="MF_01008"/>
    </source>
</evidence>
<gene>
    <name evidence="7 10" type="primary">mraZ</name>
    <name evidence="10" type="ORF">GSH16_08145</name>
</gene>
<dbReference type="InterPro" id="IPR007159">
    <property type="entry name" value="SpoVT-AbrB_dom"/>
</dbReference>
<keyword evidence="3" id="KW-0677">Repeat</keyword>
<dbReference type="HAMAP" id="MF_01008">
    <property type="entry name" value="MraZ"/>
    <property type="match status" value="1"/>
</dbReference>
<comment type="subunit">
    <text evidence="7">Forms oligomers.</text>
</comment>
<dbReference type="PANTHER" id="PTHR34701:SF1">
    <property type="entry name" value="TRANSCRIPTIONAL REGULATOR MRAZ"/>
    <property type="match status" value="1"/>
</dbReference>
<dbReference type="SUPFAM" id="SSF89447">
    <property type="entry name" value="AbrB/MazE/MraZ-like"/>
    <property type="match status" value="1"/>
</dbReference>
<evidence type="ECO:0000313" key="10">
    <source>
        <dbReference type="EMBL" id="MXU65416.1"/>
    </source>
</evidence>
<dbReference type="GO" id="GO:0005737">
    <property type="term" value="C:cytoplasm"/>
    <property type="evidence" value="ECO:0007669"/>
    <property type="project" value="UniProtKB-UniRule"/>
</dbReference>
<evidence type="ECO:0000256" key="2">
    <source>
        <dbReference type="ARBA" id="ARBA00022490"/>
    </source>
</evidence>
<dbReference type="InterPro" id="IPR003444">
    <property type="entry name" value="MraZ"/>
</dbReference>
<dbReference type="GO" id="GO:2000143">
    <property type="term" value="P:negative regulation of DNA-templated transcription initiation"/>
    <property type="evidence" value="ECO:0007669"/>
    <property type="project" value="TreeGrafter"/>
</dbReference>
<comment type="subcellular location">
    <subcellularLocation>
        <location evidence="7">Cytoplasm</location>
        <location evidence="7">Nucleoid</location>
    </subcellularLocation>
</comment>
<evidence type="ECO:0000256" key="3">
    <source>
        <dbReference type="ARBA" id="ARBA00022737"/>
    </source>
</evidence>
<dbReference type="InterPro" id="IPR037914">
    <property type="entry name" value="SpoVT-AbrB_sf"/>
</dbReference>
<dbReference type="EMBL" id="WUWG01000003">
    <property type="protein sequence ID" value="MXU65416.1"/>
    <property type="molecule type" value="Genomic_DNA"/>
</dbReference>
<evidence type="ECO:0000256" key="8">
    <source>
        <dbReference type="SAM" id="MobiDB-lite"/>
    </source>
</evidence>
<name>A0A6B0TNH4_9RHOB</name>
<evidence type="ECO:0000256" key="4">
    <source>
        <dbReference type="ARBA" id="ARBA00023015"/>
    </source>
</evidence>
<dbReference type="Pfam" id="PF02381">
    <property type="entry name" value="MraZ"/>
    <property type="match status" value="2"/>
</dbReference>
<feature type="domain" description="SpoVT-AbrB" evidence="9">
    <location>
        <begin position="92"/>
        <end position="135"/>
    </location>
</feature>
<dbReference type="GO" id="GO:0003700">
    <property type="term" value="F:DNA-binding transcription factor activity"/>
    <property type="evidence" value="ECO:0007669"/>
    <property type="project" value="UniProtKB-UniRule"/>
</dbReference>
<dbReference type="PANTHER" id="PTHR34701">
    <property type="entry name" value="TRANSCRIPTIONAL REGULATOR MRAZ"/>
    <property type="match status" value="1"/>
</dbReference>
<evidence type="ECO:0000256" key="5">
    <source>
        <dbReference type="ARBA" id="ARBA00023125"/>
    </source>
</evidence>
<dbReference type="GO" id="GO:0000976">
    <property type="term" value="F:transcription cis-regulatory region binding"/>
    <property type="evidence" value="ECO:0007669"/>
    <property type="project" value="TreeGrafter"/>
</dbReference>
<dbReference type="PROSITE" id="PS51740">
    <property type="entry name" value="SPOVT_ABRB"/>
    <property type="match status" value="2"/>
</dbReference>
<dbReference type="GO" id="GO:0009295">
    <property type="term" value="C:nucleoid"/>
    <property type="evidence" value="ECO:0007669"/>
    <property type="project" value="UniProtKB-SubCell"/>
</dbReference>
<dbReference type="AlphaFoldDB" id="A0A6B0TNH4"/>
<accession>A0A6B0TNH4</accession>
<comment type="caution">
    <text evidence="10">The sequence shown here is derived from an EMBL/GenBank/DDBJ whole genome shotgun (WGS) entry which is preliminary data.</text>
</comment>
<evidence type="ECO:0000256" key="1">
    <source>
        <dbReference type="ARBA" id="ARBA00013860"/>
    </source>
</evidence>
<feature type="compositionally biased region" description="Acidic residues" evidence="8">
    <location>
        <begin position="147"/>
        <end position="156"/>
    </location>
</feature>
<feature type="domain" description="SpoVT-AbrB" evidence="9">
    <location>
        <begin position="8"/>
        <end position="63"/>
    </location>
</feature>
<comment type="similarity">
    <text evidence="7">Belongs to the MraZ family.</text>
</comment>
<dbReference type="NCBIfam" id="NF001476">
    <property type="entry name" value="PRK00326.2-2"/>
    <property type="match status" value="1"/>
</dbReference>
<proteinExistence type="inferred from homology"/>
<evidence type="ECO:0000259" key="9">
    <source>
        <dbReference type="PROSITE" id="PS51740"/>
    </source>
</evidence>
<dbReference type="InterPro" id="IPR038619">
    <property type="entry name" value="MraZ_sf"/>
</dbReference>
<dbReference type="InterPro" id="IPR020603">
    <property type="entry name" value="MraZ_dom"/>
</dbReference>
<reference evidence="10 11" key="1">
    <citation type="submission" date="2019-12" db="EMBL/GenBank/DDBJ databases">
        <title>Strain KN286 was isolated from seawater, which was collected from Caroline Seamount in the tropical western Pacific.</title>
        <authorList>
            <person name="Wang Q."/>
        </authorList>
    </citation>
    <scope>NUCLEOTIDE SEQUENCE [LARGE SCALE GENOMIC DNA]</scope>
    <source>
        <strain evidence="10 11">KN286</strain>
    </source>
</reference>
<keyword evidence="5 7" id="KW-0238">DNA-binding</keyword>
<feature type="region of interest" description="Disordered" evidence="8">
    <location>
        <begin position="147"/>
        <end position="167"/>
    </location>
</feature>
<evidence type="ECO:0000313" key="11">
    <source>
        <dbReference type="Proteomes" id="UP000436016"/>
    </source>
</evidence>
<keyword evidence="4 7" id="KW-0805">Transcription regulation</keyword>
<evidence type="ECO:0000256" key="6">
    <source>
        <dbReference type="ARBA" id="ARBA00023163"/>
    </source>
</evidence>